<accession>A0ABQ2VCC8</accession>
<reference evidence="2" key="1">
    <citation type="journal article" date="2019" name="Int. J. Syst. Evol. Microbiol.">
        <title>The Global Catalogue of Microorganisms (GCM) 10K type strain sequencing project: providing services to taxonomists for standard genome sequencing and annotation.</title>
        <authorList>
            <consortium name="The Broad Institute Genomics Platform"/>
            <consortium name="The Broad Institute Genome Sequencing Center for Infectious Disease"/>
            <person name="Wu L."/>
            <person name="Ma J."/>
        </authorList>
    </citation>
    <scope>NUCLEOTIDE SEQUENCE [LARGE SCALE GENOMIC DNA]</scope>
    <source>
        <strain evidence="2">JCM 3399</strain>
    </source>
</reference>
<name>A0ABQ2VCC8_9ACTN</name>
<sequence length="70" mass="7588">MPIEVGFRTGGYSRLLHVKRGQLGTSAVARCGAGMTVTEPAPKRGEFSRWCPMCSGQKSRAFADVWQLAS</sequence>
<dbReference type="EMBL" id="BMRP01000018">
    <property type="protein sequence ID" value="GGU77058.1"/>
    <property type="molecule type" value="Genomic_DNA"/>
</dbReference>
<gene>
    <name evidence="1" type="ORF">GCM10010211_48710</name>
</gene>
<comment type="caution">
    <text evidence="1">The sequence shown here is derived from an EMBL/GenBank/DDBJ whole genome shotgun (WGS) entry which is preliminary data.</text>
</comment>
<proteinExistence type="predicted"/>
<organism evidence="1 2">
    <name type="scientific">Streptomyces albospinus</name>
    <dbReference type="NCBI Taxonomy" id="285515"/>
    <lineage>
        <taxon>Bacteria</taxon>
        <taxon>Bacillati</taxon>
        <taxon>Actinomycetota</taxon>
        <taxon>Actinomycetes</taxon>
        <taxon>Kitasatosporales</taxon>
        <taxon>Streptomycetaceae</taxon>
        <taxon>Streptomyces</taxon>
    </lineage>
</organism>
<evidence type="ECO:0000313" key="2">
    <source>
        <dbReference type="Proteomes" id="UP000654471"/>
    </source>
</evidence>
<protein>
    <submittedName>
        <fullName evidence="1">Uncharacterized protein</fullName>
    </submittedName>
</protein>
<dbReference type="RefSeq" id="WP_189303307.1">
    <property type="nucleotide sequence ID" value="NZ_BMRP01000018.1"/>
</dbReference>
<dbReference type="Proteomes" id="UP000654471">
    <property type="component" value="Unassembled WGS sequence"/>
</dbReference>
<keyword evidence="2" id="KW-1185">Reference proteome</keyword>
<evidence type="ECO:0000313" key="1">
    <source>
        <dbReference type="EMBL" id="GGU77058.1"/>
    </source>
</evidence>